<dbReference type="RefSeq" id="XP_024403841.1">
    <property type="nucleotide sequence ID" value="XM_024548073.2"/>
</dbReference>
<dbReference type="PaxDb" id="3218-PP1S20_254V6.1"/>
<feature type="transmembrane region" description="Helical" evidence="10">
    <location>
        <begin position="858"/>
        <end position="880"/>
    </location>
</feature>
<feature type="transmembrane region" description="Helical" evidence="10">
    <location>
        <begin position="741"/>
        <end position="763"/>
    </location>
</feature>
<name>A0A2K1IYE6_PHYPA</name>
<dbReference type="EnsemblPlants" id="Pp3c19_14220V3.1">
    <property type="protein sequence ID" value="Pp3c19_14220V3.1"/>
    <property type="gene ID" value="Pp3c19_14220"/>
</dbReference>
<dbReference type="GO" id="GO:0061630">
    <property type="term" value="F:ubiquitin protein ligase activity"/>
    <property type="evidence" value="ECO:0007669"/>
    <property type="project" value="UniProtKB-EC"/>
</dbReference>
<evidence type="ECO:0000256" key="1">
    <source>
        <dbReference type="ARBA" id="ARBA00000900"/>
    </source>
</evidence>
<evidence type="ECO:0000256" key="2">
    <source>
        <dbReference type="ARBA" id="ARBA00004127"/>
    </source>
</evidence>
<evidence type="ECO:0000256" key="11">
    <source>
        <dbReference type="SAM" id="SignalP"/>
    </source>
</evidence>
<feature type="transmembrane region" description="Helical" evidence="10">
    <location>
        <begin position="699"/>
        <end position="720"/>
    </location>
</feature>
<dbReference type="EC" id="2.3.2.27" evidence="4"/>
<comment type="pathway">
    <text evidence="3">Protein modification; protein ubiquitination.</text>
</comment>
<reference evidence="14 16" key="2">
    <citation type="journal article" date="2018" name="Plant J.">
        <title>The Physcomitrella patens chromosome-scale assembly reveals moss genome structure and evolution.</title>
        <authorList>
            <person name="Lang D."/>
            <person name="Ullrich K.K."/>
            <person name="Murat F."/>
            <person name="Fuchs J."/>
            <person name="Jenkins J."/>
            <person name="Haas F.B."/>
            <person name="Piednoel M."/>
            <person name="Gundlach H."/>
            <person name="Van Bel M."/>
            <person name="Meyberg R."/>
            <person name="Vives C."/>
            <person name="Morata J."/>
            <person name="Symeonidi A."/>
            <person name="Hiss M."/>
            <person name="Muchero W."/>
            <person name="Kamisugi Y."/>
            <person name="Saleh O."/>
            <person name="Blanc G."/>
            <person name="Decker E.L."/>
            <person name="van Gessel N."/>
            <person name="Grimwood J."/>
            <person name="Hayes R.D."/>
            <person name="Graham S.W."/>
            <person name="Gunter L.E."/>
            <person name="McDaniel S.F."/>
            <person name="Hoernstein S.N.W."/>
            <person name="Larsson A."/>
            <person name="Li F.W."/>
            <person name="Perroud P.F."/>
            <person name="Phillips J."/>
            <person name="Ranjan P."/>
            <person name="Rokshar D.S."/>
            <person name="Rothfels C.J."/>
            <person name="Schneider L."/>
            <person name="Shu S."/>
            <person name="Stevenson D.W."/>
            <person name="Thummler F."/>
            <person name="Tillich M."/>
            <person name="Villarreal Aguilar J.C."/>
            <person name="Widiez T."/>
            <person name="Wong G.K."/>
            <person name="Wymore A."/>
            <person name="Zhang Y."/>
            <person name="Zimmer A.D."/>
            <person name="Quatrano R.S."/>
            <person name="Mayer K.F.X."/>
            <person name="Goodstein D."/>
            <person name="Casacuberta J.M."/>
            <person name="Vandepoele K."/>
            <person name="Reski R."/>
            <person name="Cuming A.C."/>
            <person name="Tuskan G.A."/>
            <person name="Maumus F."/>
            <person name="Salse J."/>
            <person name="Schmutz J."/>
            <person name="Rensing S.A."/>
        </authorList>
    </citation>
    <scope>NUCLEOTIDE SEQUENCE [LARGE SCALE GENOMIC DNA]</scope>
    <source>
        <strain evidence="15 16">cv. Gransden 2004</strain>
    </source>
</reference>
<keyword evidence="8 10" id="KW-1133">Transmembrane helix</keyword>
<evidence type="ECO:0000256" key="9">
    <source>
        <dbReference type="ARBA" id="ARBA00023136"/>
    </source>
</evidence>
<evidence type="ECO:0000313" key="16">
    <source>
        <dbReference type="Proteomes" id="UP000006727"/>
    </source>
</evidence>
<feature type="domain" description="DUF2921" evidence="13">
    <location>
        <begin position="485"/>
        <end position="599"/>
    </location>
</feature>
<feature type="domain" description="DUF2921" evidence="13">
    <location>
        <begin position="144"/>
        <end position="212"/>
    </location>
</feature>
<dbReference type="EMBL" id="ABEU02000019">
    <property type="protein sequence ID" value="PNR34297.1"/>
    <property type="molecule type" value="Genomic_DNA"/>
</dbReference>
<dbReference type="InterPro" id="IPR057425">
    <property type="entry name" value="DUF2921_N"/>
</dbReference>
<dbReference type="AlphaFoldDB" id="A0A2K1IYE6"/>
<reference evidence="15" key="3">
    <citation type="submission" date="2020-12" db="UniProtKB">
        <authorList>
            <consortium name="EnsemblPlants"/>
        </authorList>
    </citation>
    <scope>IDENTIFICATION</scope>
</reference>
<evidence type="ECO:0000259" key="12">
    <source>
        <dbReference type="Pfam" id="PF11145"/>
    </source>
</evidence>
<evidence type="ECO:0000313" key="15">
    <source>
        <dbReference type="EnsemblPlants" id="Pp3c19_14220V3.1"/>
    </source>
</evidence>
<dbReference type="KEGG" id="ppp:112295994"/>
<accession>A0A2K1IYE6</accession>
<dbReference type="EnsemblPlants" id="Pp3c19_14220V3.2">
    <property type="protein sequence ID" value="Pp3c19_14220V3.2"/>
    <property type="gene ID" value="Pp3c19_14220"/>
</dbReference>
<dbReference type="Pfam" id="PF25333">
    <property type="entry name" value="DUF2921_N"/>
    <property type="match status" value="3"/>
</dbReference>
<evidence type="ECO:0000256" key="4">
    <source>
        <dbReference type="ARBA" id="ARBA00012483"/>
    </source>
</evidence>
<dbReference type="InterPro" id="IPR021319">
    <property type="entry name" value="DUF2921"/>
</dbReference>
<feature type="transmembrane region" description="Helical" evidence="10">
    <location>
        <begin position="622"/>
        <end position="642"/>
    </location>
</feature>
<dbReference type="Proteomes" id="UP000006727">
    <property type="component" value="Chromosome 19"/>
</dbReference>
<feature type="chain" id="PRO_5043158025" description="RING-type E3 ubiquitin transferase" evidence="11">
    <location>
        <begin position="32"/>
        <end position="908"/>
    </location>
</feature>
<keyword evidence="6 10" id="KW-0812">Transmembrane</keyword>
<comment type="catalytic activity">
    <reaction evidence="1">
        <text>S-ubiquitinyl-[E2 ubiquitin-conjugating enzyme]-L-cysteine + [acceptor protein]-L-lysine = [E2 ubiquitin-conjugating enzyme]-L-cysteine + N(6)-ubiquitinyl-[acceptor protein]-L-lysine.</text>
        <dbReference type="EC" id="2.3.2.27"/>
    </reaction>
</comment>
<dbReference type="Gramene" id="Pp3c19_14220V3.2">
    <property type="protein sequence ID" value="Pp3c19_14220V3.2"/>
    <property type="gene ID" value="Pp3c19_14220"/>
</dbReference>
<keyword evidence="16" id="KW-1185">Reference proteome</keyword>
<evidence type="ECO:0000256" key="6">
    <source>
        <dbReference type="ARBA" id="ARBA00022692"/>
    </source>
</evidence>
<dbReference type="Gramene" id="Pp3c19_14220V3.1">
    <property type="protein sequence ID" value="Pp3c19_14220V3.1"/>
    <property type="gene ID" value="Pp3c19_14220"/>
</dbReference>
<keyword evidence="5" id="KW-0808">Transferase</keyword>
<protein>
    <recommendedName>
        <fullName evidence="4">RING-type E3 ubiquitin transferase</fullName>
        <ecNumber evidence="4">2.3.2.27</ecNumber>
    </recommendedName>
</protein>
<feature type="domain" description="SWEET-like" evidence="12">
    <location>
        <begin position="610"/>
        <end position="893"/>
    </location>
</feature>
<evidence type="ECO:0000259" key="13">
    <source>
        <dbReference type="Pfam" id="PF25333"/>
    </source>
</evidence>
<comment type="subcellular location">
    <subcellularLocation>
        <location evidence="2">Endomembrane system</location>
        <topology evidence="2">Multi-pass membrane protein</topology>
    </subcellularLocation>
</comment>
<dbReference type="GeneID" id="112295994"/>
<feature type="domain" description="DUF2921" evidence="13">
    <location>
        <begin position="335"/>
        <end position="401"/>
    </location>
</feature>
<dbReference type="Pfam" id="PF11145">
    <property type="entry name" value="DUF2921"/>
    <property type="match status" value="1"/>
</dbReference>
<evidence type="ECO:0000313" key="14">
    <source>
        <dbReference type="EMBL" id="PNR34297.1"/>
    </source>
</evidence>
<evidence type="ECO:0000256" key="7">
    <source>
        <dbReference type="ARBA" id="ARBA00022786"/>
    </source>
</evidence>
<feature type="signal peptide" evidence="11">
    <location>
        <begin position="1"/>
        <end position="31"/>
    </location>
</feature>
<keyword evidence="11" id="KW-0732">Signal</keyword>
<dbReference type="PANTHER" id="PTHR33389">
    <property type="entry name" value="FAMILY PROTEIN, PUTATIVE (DUF2921)-RELATED"/>
    <property type="match status" value="1"/>
</dbReference>
<dbReference type="OrthoDB" id="607498at2759"/>
<keyword evidence="7" id="KW-0833">Ubl conjugation pathway</keyword>
<dbReference type="GO" id="GO:0012505">
    <property type="term" value="C:endomembrane system"/>
    <property type="evidence" value="ECO:0007669"/>
    <property type="project" value="UniProtKB-SubCell"/>
</dbReference>
<organism evidence="14">
    <name type="scientific">Physcomitrium patens</name>
    <name type="common">Spreading-leaved earth moss</name>
    <name type="synonym">Physcomitrella patens</name>
    <dbReference type="NCBI Taxonomy" id="3218"/>
    <lineage>
        <taxon>Eukaryota</taxon>
        <taxon>Viridiplantae</taxon>
        <taxon>Streptophyta</taxon>
        <taxon>Embryophyta</taxon>
        <taxon>Bryophyta</taxon>
        <taxon>Bryophytina</taxon>
        <taxon>Bryopsida</taxon>
        <taxon>Funariidae</taxon>
        <taxon>Funariales</taxon>
        <taxon>Funariaceae</taxon>
        <taxon>Physcomitrium</taxon>
    </lineage>
</organism>
<dbReference type="OMA" id="CAERQKV"/>
<reference evidence="14 16" key="1">
    <citation type="journal article" date="2008" name="Science">
        <title>The Physcomitrella genome reveals evolutionary insights into the conquest of land by plants.</title>
        <authorList>
            <person name="Rensing S."/>
            <person name="Lang D."/>
            <person name="Zimmer A."/>
            <person name="Terry A."/>
            <person name="Salamov A."/>
            <person name="Shapiro H."/>
            <person name="Nishiyama T."/>
            <person name="Perroud P.-F."/>
            <person name="Lindquist E."/>
            <person name="Kamisugi Y."/>
            <person name="Tanahashi T."/>
            <person name="Sakakibara K."/>
            <person name="Fujita T."/>
            <person name="Oishi K."/>
            <person name="Shin-I T."/>
            <person name="Kuroki Y."/>
            <person name="Toyoda A."/>
            <person name="Suzuki Y."/>
            <person name="Hashimoto A."/>
            <person name="Yamaguchi K."/>
            <person name="Sugano A."/>
            <person name="Kohara Y."/>
            <person name="Fujiyama A."/>
            <person name="Anterola A."/>
            <person name="Aoki S."/>
            <person name="Ashton N."/>
            <person name="Barbazuk W.B."/>
            <person name="Barker E."/>
            <person name="Bennetzen J."/>
            <person name="Bezanilla M."/>
            <person name="Blankenship R."/>
            <person name="Cho S.H."/>
            <person name="Dutcher S."/>
            <person name="Estelle M."/>
            <person name="Fawcett J.A."/>
            <person name="Gundlach H."/>
            <person name="Hanada K."/>
            <person name="Heyl A."/>
            <person name="Hicks K.A."/>
            <person name="Hugh J."/>
            <person name="Lohr M."/>
            <person name="Mayer K."/>
            <person name="Melkozernov A."/>
            <person name="Murata T."/>
            <person name="Nelson D."/>
            <person name="Pils B."/>
            <person name="Prigge M."/>
            <person name="Reiss B."/>
            <person name="Renner T."/>
            <person name="Rombauts S."/>
            <person name="Rushton P."/>
            <person name="Sanderfoot A."/>
            <person name="Schween G."/>
            <person name="Shiu S.-H."/>
            <person name="Stueber K."/>
            <person name="Theodoulou F.L."/>
            <person name="Tu H."/>
            <person name="Van de Peer Y."/>
            <person name="Verrier P.J."/>
            <person name="Waters E."/>
            <person name="Wood A."/>
            <person name="Yang L."/>
            <person name="Cove D."/>
            <person name="Cuming A."/>
            <person name="Hasebe M."/>
            <person name="Lucas S."/>
            <person name="Mishler D.B."/>
            <person name="Reski R."/>
            <person name="Grigoriev I."/>
            <person name="Quatrano R.S."/>
            <person name="Boore J.L."/>
        </authorList>
    </citation>
    <scope>NUCLEOTIDE SEQUENCE [LARGE SCALE GENOMIC DNA]</scope>
    <source>
        <strain evidence="15 16">cv. Gransden 2004</strain>
    </source>
</reference>
<proteinExistence type="predicted"/>
<sequence length="908" mass="101149">MGAMAEQRQWNWVIASVSLVLLLHLGSVVLALDEESVCPSYPVDTTWKNSIKDDEIPAVELRIAKSLRIMAGTFMQGPHVLLTKSESVSDNNQVQGVRLVVMKSDLTDSRNVFGVTVMVTLGFWPKYSSVGLRGGGRGKPQMASTGDVTIVGQGTFHEGTGDLCVVGCIGSVCKYKLNLTYPSPRTIHRVSALGSLSSIAESSDPVYFDPVSIHSIIDGPFQYTMNSTLQIECSKLEPDVSSGKLWHEEKVCNGGWASSYQAWFSQAFELDWNPACEGANCGPFAEVGKGMAGNTSSLRFHRVRCNGDRIQGILVVTNFPSPIDPFADPTASDGMLIAEGTWDSRTGRLCMIACRLYGTEDCRIVVSMQFPLTFTVSQRSSVIGSIKSLRTQDDPSYFLQIRFRQIQSGLQFTRFTSVKNPPEYKYTKVATAMKLCDLDDKKSSSSYPSGASWRDIEFHGVKDGSKGLTLGSTFVNLNLFTVGDQFRTYGQLHGTSGNVTGLGNQGIINVSYSIFYQIGNERTFDSTMAAEGIYDSGTGKLCLIACRRVDLKMKQLQGLENEKDCEVSIIVQLPPTESTEVLKGTVKSLRIPSDPLYFKQETFSGNVRIQTEENVWRVDLEIVISVVMLSLTVVFIILQLVYSKKYPETLLYISTSMLLLLSLAHMIPLILNFEALFQKKKNDYRVVGRTAGWPEVNEVVVRLITMAAMLLQLRLLQLVMKARIKARATGDLAAAVQERRVLYVILPLYIVGGLISVLFHALFGFRPNEPEFLWTGNDGGLWWAIKAYGGLLLDFHLFPQVVGNILWGAKEQAPLSRPFYFGMALVRSLPHIYDLCRMFKFIPAAPNMYMYANPEWDFYSITSDILIPSVILLLAILVYMQQRWGGQCLLPRRWRSRFEYEMVDAAPI</sequence>
<evidence type="ECO:0000256" key="10">
    <source>
        <dbReference type="SAM" id="Phobius"/>
    </source>
</evidence>
<feature type="transmembrane region" description="Helical" evidence="10">
    <location>
        <begin position="649"/>
        <end position="671"/>
    </location>
</feature>
<evidence type="ECO:0000256" key="3">
    <source>
        <dbReference type="ARBA" id="ARBA00004906"/>
    </source>
</evidence>
<dbReference type="PANTHER" id="PTHR33389:SF18">
    <property type="entry name" value="OS01G0677900 PROTEIN"/>
    <property type="match status" value="1"/>
</dbReference>
<evidence type="ECO:0000256" key="8">
    <source>
        <dbReference type="ARBA" id="ARBA00022989"/>
    </source>
</evidence>
<gene>
    <name evidence="15" type="primary">LOC112295994</name>
    <name evidence="14" type="ORF">PHYPA_024114</name>
</gene>
<evidence type="ECO:0000256" key="5">
    <source>
        <dbReference type="ARBA" id="ARBA00022679"/>
    </source>
</evidence>
<keyword evidence="9 10" id="KW-0472">Membrane</keyword>
<dbReference type="FunCoup" id="A0A2K1IYE6">
    <property type="interactions" value="1785"/>
</dbReference>